<protein>
    <submittedName>
        <fullName evidence="2">Uncharacterized protein</fullName>
    </submittedName>
</protein>
<accession>A0A2C9CCG5</accession>
<dbReference type="KEGG" id="kst:KSMBR1_0890"/>
<keyword evidence="1" id="KW-0472">Membrane</keyword>
<organism evidence="2 3">
    <name type="scientific">Kuenenia stuttgartiensis</name>
    <dbReference type="NCBI Taxonomy" id="174633"/>
    <lineage>
        <taxon>Bacteria</taxon>
        <taxon>Pseudomonadati</taxon>
        <taxon>Planctomycetota</taxon>
        <taxon>Candidatus Brocadiia</taxon>
        <taxon>Candidatus Brocadiales</taxon>
        <taxon>Candidatus Brocadiaceae</taxon>
        <taxon>Candidatus Kuenenia</taxon>
    </lineage>
</organism>
<sequence length="90" mass="10477">MKQIFGVERKSMQMINDSQMSIPGRIKKCIFSAPLSIITLFIYMALRSSAIFPEGIADIAIWHKAYIGWYDFLLASSLVVSFFYKWFQNR</sequence>
<feature type="transmembrane region" description="Helical" evidence="1">
    <location>
        <begin position="66"/>
        <end position="87"/>
    </location>
</feature>
<keyword evidence="1" id="KW-1133">Transmembrane helix</keyword>
<reference evidence="3" key="1">
    <citation type="submission" date="2017-10" db="EMBL/GenBank/DDBJ databases">
        <authorList>
            <person name="Frank J."/>
        </authorList>
    </citation>
    <scope>NUCLEOTIDE SEQUENCE [LARGE SCALE GENOMIC DNA]</scope>
</reference>
<evidence type="ECO:0000256" key="1">
    <source>
        <dbReference type="SAM" id="Phobius"/>
    </source>
</evidence>
<name>A0A2C9CCG5_KUEST</name>
<feature type="transmembrane region" description="Helical" evidence="1">
    <location>
        <begin position="29"/>
        <end position="46"/>
    </location>
</feature>
<proteinExistence type="predicted"/>
<keyword evidence="1" id="KW-0812">Transmembrane</keyword>
<dbReference type="AlphaFoldDB" id="A0A2C9CCG5"/>
<keyword evidence="3" id="KW-1185">Reference proteome</keyword>
<dbReference type="EMBL" id="LT934425">
    <property type="protein sequence ID" value="SOH03401.1"/>
    <property type="molecule type" value="Genomic_DNA"/>
</dbReference>
<evidence type="ECO:0000313" key="3">
    <source>
        <dbReference type="Proteomes" id="UP000221734"/>
    </source>
</evidence>
<gene>
    <name evidence="2" type="ORF">KSMBR1_0890</name>
</gene>
<evidence type="ECO:0000313" key="2">
    <source>
        <dbReference type="EMBL" id="SOH03401.1"/>
    </source>
</evidence>
<dbReference type="Proteomes" id="UP000221734">
    <property type="component" value="Chromosome Kuenenia_stuttgartiensis_MBR1"/>
</dbReference>